<feature type="region of interest" description="Disordered" evidence="1">
    <location>
        <begin position="1"/>
        <end position="22"/>
    </location>
</feature>
<dbReference type="CDD" id="cd06121">
    <property type="entry name" value="cupin_YML079wp"/>
    <property type="match status" value="1"/>
</dbReference>
<evidence type="ECO:0000259" key="2">
    <source>
        <dbReference type="Pfam" id="PF06172"/>
    </source>
</evidence>
<dbReference type="InterPro" id="IPR014710">
    <property type="entry name" value="RmlC-like_jellyroll"/>
</dbReference>
<dbReference type="PANTHER" id="PTHR33387:SF3">
    <property type="entry name" value="DUF985 DOMAIN-CONTAINING PROTEIN"/>
    <property type="match status" value="1"/>
</dbReference>
<accession>A0A2M9D2Q4</accession>
<dbReference type="InterPro" id="IPR009327">
    <property type="entry name" value="Cupin_DUF985"/>
</dbReference>
<comment type="caution">
    <text evidence="3">The sequence shown here is derived from an EMBL/GenBank/DDBJ whole genome shotgun (WGS) entry which is preliminary data.</text>
</comment>
<dbReference type="InterPro" id="IPR039935">
    <property type="entry name" value="YML079W-like"/>
</dbReference>
<sequence length="164" mass="17321">MTNPTAASGAANAADAADAADDTRPATAQLLNLEAHPEGGWFRRTWAGTSPVETPNGARPSATCIHYLLVPGEHSDWHVVANDEIWMWHGPGTLELSLGGSGDLPDAENVQRFVLGPDLANGHVAQVVVPAGVWQAGRLTADSEVLVSCFVSPGFDFADWRLVN</sequence>
<name>A0A2M9D2Q4_9MICO</name>
<gene>
    <name evidence="3" type="ORF">CLV85_2045</name>
</gene>
<dbReference type="AlphaFoldDB" id="A0A2M9D2Q4"/>
<evidence type="ECO:0000313" key="3">
    <source>
        <dbReference type="EMBL" id="PJJ78472.1"/>
    </source>
</evidence>
<dbReference type="Pfam" id="PF06172">
    <property type="entry name" value="Cupin_5"/>
    <property type="match status" value="1"/>
</dbReference>
<dbReference type="InterPro" id="IPR011051">
    <property type="entry name" value="RmlC_Cupin_sf"/>
</dbReference>
<dbReference type="EMBL" id="PGFH01000002">
    <property type="protein sequence ID" value="PJJ78472.1"/>
    <property type="molecule type" value="Genomic_DNA"/>
</dbReference>
<feature type="domain" description="DUF985" evidence="2">
    <location>
        <begin position="29"/>
        <end position="162"/>
    </location>
</feature>
<dbReference type="SUPFAM" id="SSF51182">
    <property type="entry name" value="RmlC-like cupins"/>
    <property type="match status" value="1"/>
</dbReference>
<dbReference type="RefSeq" id="WP_100389515.1">
    <property type="nucleotide sequence ID" value="NZ_BMZU01000002.1"/>
</dbReference>
<feature type="compositionally biased region" description="Low complexity" evidence="1">
    <location>
        <begin position="1"/>
        <end position="17"/>
    </location>
</feature>
<evidence type="ECO:0000256" key="1">
    <source>
        <dbReference type="SAM" id="MobiDB-lite"/>
    </source>
</evidence>
<dbReference type="PANTHER" id="PTHR33387">
    <property type="entry name" value="RMLC-LIKE JELLY ROLL FOLD PROTEIN"/>
    <property type="match status" value="1"/>
</dbReference>
<protein>
    <recommendedName>
        <fullName evidence="2">DUF985 domain-containing protein</fullName>
    </recommendedName>
</protein>
<proteinExistence type="predicted"/>
<evidence type="ECO:0000313" key="4">
    <source>
        <dbReference type="Proteomes" id="UP000231742"/>
    </source>
</evidence>
<reference evidence="3 4" key="1">
    <citation type="submission" date="2017-11" db="EMBL/GenBank/DDBJ databases">
        <title>Genomic Encyclopedia of Archaeal and Bacterial Type Strains, Phase II (KMG-II): From Individual Species to Whole Genera.</title>
        <authorList>
            <person name="Goeker M."/>
        </authorList>
    </citation>
    <scope>NUCLEOTIDE SEQUENCE [LARGE SCALE GENOMIC DNA]</scope>
    <source>
        <strain evidence="3 4">DSM 16400</strain>
    </source>
</reference>
<dbReference type="OrthoDB" id="9798288at2"/>
<dbReference type="Gene3D" id="2.60.120.10">
    <property type="entry name" value="Jelly Rolls"/>
    <property type="match status" value="1"/>
</dbReference>
<dbReference type="Proteomes" id="UP000231742">
    <property type="component" value="Unassembled WGS sequence"/>
</dbReference>
<keyword evidence="4" id="KW-1185">Reference proteome</keyword>
<organism evidence="3 4">
    <name type="scientific">Salinibacterium amurskyense</name>
    <dbReference type="NCBI Taxonomy" id="205941"/>
    <lineage>
        <taxon>Bacteria</taxon>
        <taxon>Bacillati</taxon>
        <taxon>Actinomycetota</taxon>
        <taxon>Actinomycetes</taxon>
        <taxon>Micrococcales</taxon>
        <taxon>Microbacteriaceae</taxon>
        <taxon>Salinibacterium</taxon>
    </lineage>
</organism>